<organism evidence="6 7">
    <name type="scientific">Amblyomma americanum</name>
    <name type="common">Lone star tick</name>
    <dbReference type="NCBI Taxonomy" id="6943"/>
    <lineage>
        <taxon>Eukaryota</taxon>
        <taxon>Metazoa</taxon>
        <taxon>Ecdysozoa</taxon>
        <taxon>Arthropoda</taxon>
        <taxon>Chelicerata</taxon>
        <taxon>Arachnida</taxon>
        <taxon>Acari</taxon>
        <taxon>Parasitiformes</taxon>
        <taxon>Ixodida</taxon>
        <taxon>Ixodoidea</taxon>
        <taxon>Ixodidae</taxon>
        <taxon>Amblyomminae</taxon>
        <taxon>Amblyomma</taxon>
    </lineage>
</organism>
<dbReference type="EMBL" id="JARKHS020019071">
    <property type="protein sequence ID" value="KAK8771939.1"/>
    <property type="molecule type" value="Genomic_DNA"/>
</dbReference>
<dbReference type="GO" id="GO:0003723">
    <property type="term" value="F:RNA binding"/>
    <property type="evidence" value="ECO:0007669"/>
    <property type="project" value="TreeGrafter"/>
</dbReference>
<evidence type="ECO:0000259" key="5">
    <source>
        <dbReference type="SMART" id="SM01383"/>
    </source>
</evidence>
<comment type="caution">
    <text evidence="6">The sequence shown here is derived from an EMBL/GenBank/DDBJ whole genome shotgun (WGS) entry which is preliminary data.</text>
</comment>
<evidence type="ECO:0000256" key="3">
    <source>
        <dbReference type="ARBA" id="ARBA00023274"/>
    </source>
</evidence>
<name>A0AAQ4EB10_AMBAM</name>
<dbReference type="GO" id="GO:0005762">
    <property type="term" value="C:mitochondrial large ribosomal subunit"/>
    <property type="evidence" value="ECO:0007669"/>
    <property type="project" value="TreeGrafter"/>
</dbReference>
<dbReference type="Proteomes" id="UP001321473">
    <property type="component" value="Unassembled WGS sequence"/>
</dbReference>
<gene>
    <name evidence="6" type="ORF">V5799_024819</name>
</gene>
<dbReference type="AlphaFoldDB" id="A0AAQ4EB10"/>
<protein>
    <submittedName>
        <fullName evidence="6">Uncharacterized protein</fullName>
    </submittedName>
</protein>
<keyword evidence="2" id="KW-0689">Ribosomal protein</keyword>
<sequence>MVAMVPESSVVPTVGTHSCALERNRTPLNSLRSRQCRGGSGGTTMAASFLASFARAATSLLTAQLETQLQSVRCKSMRASRRIRGHPRPLLDNVQRPEPHKYAWLPILPADRVYTTEKLPIRKLGGRDPVTGRVVVRTIGGGMKRYFRWIDHKRLPNEDGSKLEERVYQVRYDPLRTAHLALVASGGHKRWLTATEGVKPGDIIATSGDIPRIPVQPKEGDAHPLGALPVSTLVHHIEKYPGEGGVMCRAAGTSAQILRKPFQGVVGTSTNRWHHTSPTVVPGRAVSIRYRVWQPTQVPLSLVIAPYA</sequence>
<dbReference type="PANTHER" id="PTHR13691">
    <property type="entry name" value="RIBOSOMAL PROTEIN L2"/>
    <property type="match status" value="1"/>
</dbReference>
<feature type="domain" description="Large ribosomal subunit protein uL2 RNA-binding" evidence="5">
    <location>
        <begin position="126"/>
        <end position="206"/>
    </location>
</feature>
<dbReference type="Pfam" id="PF00181">
    <property type="entry name" value="Ribosomal_L2_N"/>
    <property type="match status" value="1"/>
</dbReference>
<evidence type="ECO:0000313" key="6">
    <source>
        <dbReference type="EMBL" id="KAK8771939.1"/>
    </source>
</evidence>
<evidence type="ECO:0000256" key="1">
    <source>
        <dbReference type="ARBA" id="ARBA00005636"/>
    </source>
</evidence>
<evidence type="ECO:0000313" key="7">
    <source>
        <dbReference type="Proteomes" id="UP001321473"/>
    </source>
</evidence>
<keyword evidence="3" id="KW-0687">Ribonucleoprotein</keyword>
<comment type="similarity">
    <text evidence="1">Belongs to the universal ribosomal protein uL2 family.</text>
</comment>
<dbReference type="GO" id="GO:0032543">
    <property type="term" value="P:mitochondrial translation"/>
    <property type="evidence" value="ECO:0007669"/>
    <property type="project" value="TreeGrafter"/>
</dbReference>
<dbReference type="SMART" id="SM01383">
    <property type="entry name" value="Ribosomal_L2"/>
    <property type="match status" value="1"/>
</dbReference>
<dbReference type="InterPro" id="IPR022666">
    <property type="entry name" value="Ribosomal_uL2_RNA-bd_dom"/>
</dbReference>
<dbReference type="GO" id="GO:0003735">
    <property type="term" value="F:structural constituent of ribosome"/>
    <property type="evidence" value="ECO:0007669"/>
    <property type="project" value="InterPro"/>
</dbReference>
<evidence type="ECO:0000256" key="2">
    <source>
        <dbReference type="ARBA" id="ARBA00022980"/>
    </source>
</evidence>
<dbReference type="SUPFAM" id="SSF50249">
    <property type="entry name" value="Nucleic acid-binding proteins"/>
    <property type="match status" value="1"/>
</dbReference>
<dbReference type="PANTHER" id="PTHR13691:SF73">
    <property type="entry name" value="LARGE RIBOSOMAL SUBUNIT PROTEIN UL2M"/>
    <property type="match status" value="1"/>
</dbReference>
<reference evidence="6 7" key="1">
    <citation type="journal article" date="2023" name="Arcadia Sci">
        <title>De novo assembly of a long-read Amblyomma americanum tick genome.</title>
        <authorList>
            <person name="Chou S."/>
            <person name="Poskanzer K.E."/>
            <person name="Rollins M."/>
            <person name="Thuy-Boun P.S."/>
        </authorList>
    </citation>
    <scope>NUCLEOTIDE SEQUENCE [LARGE SCALE GENOMIC DNA]</scope>
    <source>
        <strain evidence="6">F_SG_1</strain>
        <tissue evidence="6">Salivary glands</tissue>
    </source>
</reference>
<dbReference type="InterPro" id="IPR012340">
    <property type="entry name" value="NA-bd_OB-fold"/>
</dbReference>
<accession>A0AAQ4EB10</accession>
<dbReference type="InterPro" id="IPR022669">
    <property type="entry name" value="Ribosomal_uL2_C"/>
</dbReference>
<proteinExistence type="inferred from homology"/>
<dbReference type="Pfam" id="PF03947">
    <property type="entry name" value="Ribosomal_L2_C"/>
    <property type="match status" value="1"/>
</dbReference>
<dbReference type="SUPFAM" id="SSF50104">
    <property type="entry name" value="Translation proteins SH3-like domain"/>
    <property type="match status" value="1"/>
</dbReference>
<evidence type="ECO:0000259" key="4">
    <source>
        <dbReference type="SMART" id="SM01382"/>
    </source>
</evidence>
<dbReference type="InterPro" id="IPR014722">
    <property type="entry name" value="Rib_uL2_dom2"/>
</dbReference>
<dbReference type="Gene3D" id="2.30.30.30">
    <property type="match status" value="1"/>
</dbReference>
<dbReference type="SMART" id="SM01382">
    <property type="entry name" value="Ribosomal_L2_C"/>
    <property type="match status" value="1"/>
</dbReference>
<keyword evidence="7" id="KW-1185">Reference proteome</keyword>
<dbReference type="Gene3D" id="2.40.50.140">
    <property type="entry name" value="Nucleic acid-binding proteins"/>
    <property type="match status" value="1"/>
</dbReference>
<feature type="domain" description="Large ribosomal subunit protein uL2 C-terminal" evidence="4">
    <location>
        <begin position="217"/>
        <end position="306"/>
    </location>
</feature>
<dbReference type="InterPro" id="IPR002171">
    <property type="entry name" value="Ribosomal_uL2"/>
</dbReference>
<dbReference type="InterPro" id="IPR008991">
    <property type="entry name" value="Translation_prot_SH3-like_sf"/>
</dbReference>